<dbReference type="OrthoDB" id="9974981at2759"/>
<keyword evidence="1" id="KW-0521">NADP</keyword>
<protein>
    <recommendedName>
        <fullName evidence="3">NmrA-like domain-containing protein</fullName>
    </recommendedName>
</protein>
<dbReference type="CDD" id="cd05259">
    <property type="entry name" value="PCBER_SDR_a"/>
    <property type="match status" value="1"/>
</dbReference>
<dbReference type="Gene3D" id="3.40.50.720">
    <property type="entry name" value="NAD(P)-binding Rossmann-like Domain"/>
    <property type="match status" value="1"/>
</dbReference>
<dbReference type="PANTHER" id="PTHR47706:SF1">
    <property type="entry name" value="CIPA-LIKE, PUTATIVE (AFU_ORTHOLOGUE AFUA_1G12460)-RELATED"/>
    <property type="match status" value="1"/>
</dbReference>
<dbReference type="InterPro" id="IPR045312">
    <property type="entry name" value="PCBER-like"/>
</dbReference>
<sequence>MVAITNVAVVGASGALGKPILQELINSGKFNLTVVTREGSKSTFPSSVKVVPVDYTSVESVAAAFKGQDAVVSTVGTEGLAGQTVLVDAAVAAGVKRFLPSEFGSNLAIPKTAALPIFGYKVAVEKYLEAAVAKHPSLTYTYVINGGFLNWGLENGFLFAWQEGKPKIYDGGDQLFSATTLETVGKAVVGVLSHPEETKNRFVYVQDIAISQNKLLELAKKIAPEKKWEPVPASTTEIAAASNASLAKGEVTGPVLVGYLFSAIFGEGYGGHLQKLDNELLGLQGKTEKDVEEILRKAIKGGK</sequence>
<dbReference type="Proteomes" id="UP000566819">
    <property type="component" value="Unassembled WGS sequence"/>
</dbReference>
<dbReference type="EMBL" id="JAAMPI010001254">
    <property type="protein sequence ID" value="KAF4625962.1"/>
    <property type="molecule type" value="Genomic_DNA"/>
</dbReference>
<keyword evidence="2" id="KW-0560">Oxidoreductase</keyword>
<keyword evidence="5" id="KW-1185">Reference proteome</keyword>
<dbReference type="GO" id="GO:0016491">
    <property type="term" value="F:oxidoreductase activity"/>
    <property type="evidence" value="ECO:0007669"/>
    <property type="project" value="UniProtKB-KW"/>
</dbReference>
<dbReference type="PANTHER" id="PTHR47706">
    <property type="entry name" value="NMRA-LIKE FAMILY PROTEIN"/>
    <property type="match status" value="1"/>
</dbReference>
<organism evidence="4 5">
    <name type="scientific">Cudoniella acicularis</name>
    <dbReference type="NCBI Taxonomy" id="354080"/>
    <lineage>
        <taxon>Eukaryota</taxon>
        <taxon>Fungi</taxon>
        <taxon>Dikarya</taxon>
        <taxon>Ascomycota</taxon>
        <taxon>Pezizomycotina</taxon>
        <taxon>Leotiomycetes</taxon>
        <taxon>Helotiales</taxon>
        <taxon>Tricladiaceae</taxon>
        <taxon>Cudoniella</taxon>
    </lineage>
</organism>
<evidence type="ECO:0000256" key="1">
    <source>
        <dbReference type="ARBA" id="ARBA00022857"/>
    </source>
</evidence>
<proteinExistence type="predicted"/>
<feature type="domain" description="NmrA-like" evidence="3">
    <location>
        <begin position="6"/>
        <end position="222"/>
    </location>
</feature>
<dbReference type="Gene3D" id="3.90.25.10">
    <property type="entry name" value="UDP-galactose 4-epimerase, domain 1"/>
    <property type="match status" value="1"/>
</dbReference>
<accession>A0A8H4VXK7</accession>
<evidence type="ECO:0000313" key="5">
    <source>
        <dbReference type="Proteomes" id="UP000566819"/>
    </source>
</evidence>
<name>A0A8H4VXK7_9HELO</name>
<evidence type="ECO:0000256" key="2">
    <source>
        <dbReference type="ARBA" id="ARBA00023002"/>
    </source>
</evidence>
<evidence type="ECO:0000259" key="3">
    <source>
        <dbReference type="Pfam" id="PF05368"/>
    </source>
</evidence>
<dbReference type="InterPro" id="IPR008030">
    <property type="entry name" value="NmrA-like"/>
</dbReference>
<dbReference type="InterPro" id="IPR051609">
    <property type="entry name" value="NmrA/Isoflavone_reductase-like"/>
</dbReference>
<dbReference type="InterPro" id="IPR036291">
    <property type="entry name" value="NAD(P)-bd_dom_sf"/>
</dbReference>
<reference evidence="4 5" key="1">
    <citation type="submission" date="2020-03" db="EMBL/GenBank/DDBJ databases">
        <title>Draft Genome Sequence of Cudoniella acicularis.</title>
        <authorList>
            <person name="Buettner E."/>
            <person name="Kellner H."/>
        </authorList>
    </citation>
    <scope>NUCLEOTIDE SEQUENCE [LARGE SCALE GENOMIC DNA]</scope>
    <source>
        <strain evidence="4 5">DSM 108380</strain>
    </source>
</reference>
<dbReference type="SUPFAM" id="SSF51735">
    <property type="entry name" value="NAD(P)-binding Rossmann-fold domains"/>
    <property type="match status" value="1"/>
</dbReference>
<dbReference type="AlphaFoldDB" id="A0A8H4VXK7"/>
<comment type="caution">
    <text evidence="4">The sequence shown here is derived from an EMBL/GenBank/DDBJ whole genome shotgun (WGS) entry which is preliminary data.</text>
</comment>
<evidence type="ECO:0000313" key="4">
    <source>
        <dbReference type="EMBL" id="KAF4625962.1"/>
    </source>
</evidence>
<dbReference type="Pfam" id="PF05368">
    <property type="entry name" value="NmrA"/>
    <property type="match status" value="1"/>
</dbReference>
<gene>
    <name evidence="4" type="ORF">G7Y89_g12200</name>
</gene>